<comment type="caution">
    <text evidence="11">The sequence shown here is derived from an EMBL/GenBank/DDBJ whole genome shotgun (WGS) entry which is preliminary data.</text>
</comment>
<evidence type="ECO:0000256" key="3">
    <source>
        <dbReference type="ARBA" id="ARBA00022598"/>
    </source>
</evidence>
<accession>A0AA36IKU7</accession>
<dbReference type="NCBIfam" id="TIGR00457">
    <property type="entry name" value="asnS"/>
    <property type="match status" value="1"/>
</dbReference>
<dbReference type="SUPFAM" id="SSF50249">
    <property type="entry name" value="Nucleic acid-binding proteins"/>
    <property type="match status" value="1"/>
</dbReference>
<evidence type="ECO:0000256" key="1">
    <source>
        <dbReference type="ARBA" id="ARBA00008226"/>
    </source>
</evidence>
<evidence type="ECO:0000256" key="4">
    <source>
        <dbReference type="ARBA" id="ARBA00022741"/>
    </source>
</evidence>
<keyword evidence="9" id="KW-0812">Transmembrane</keyword>
<protein>
    <recommendedName>
        <fullName evidence="2">asparagine--tRNA ligase</fullName>
        <ecNumber evidence="2">6.1.1.22</ecNumber>
    </recommendedName>
</protein>
<feature type="compositionally biased region" description="Low complexity" evidence="8">
    <location>
        <begin position="15"/>
        <end position="31"/>
    </location>
</feature>
<keyword evidence="9" id="KW-0472">Membrane</keyword>
<name>A0AA36IKU7_9DINO</name>
<organism evidence="11 12">
    <name type="scientific">Effrenium voratum</name>
    <dbReference type="NCBI Taxonomy" id="2562239"/>
    <lineage>
        <taxon>Eukaryota</taxon>
        <taxon>Sar</taxon>
        <taxon>Alveolata</taxon>
        <taxon>Dinophyceae</taxon>
        <taxon>Suessiales</taxon>
        <taxon>Symbiodiniaceae</taxon>
        <taxon>Effrenium</taxon>
    </lineage>
</organism>
<feature type="transmembrane region" description="Helical" evidence="9">
    <location>
        <begin position="496"/>
        <end position="520"/>
    </location>
</feature>
<dbReference type="EC" id="6.1.1.22" evidence="2"/>
<feature type="region of interest" description="Disordered" evidence="8">
    <location>
        <begin position="1"/>
        <end position="34"/>
    </location>
</feature>
<dbReference type="InterPro" id="IPR012340">
    <property type="entry name" value="NA-bd_OB-fold"/>
</dbReference>
<dbReference type="Pfam" id="PF01336">
    <property type="entry name" value="tRNA_anti-codon"/>
    <property type="match status" value="1"/>
</dbReference>
<evidence type="ECO:0000256" key="8">
    <source>
        <dbReference type="SAM" id="MobiDB-lite"/>
    </source>
</evidence>
<dbReference type="InterPro" id="IPR006195">
    <property type="entry name" value="aa-tRNA-synth_II"/>
</dbReference>
<dbReference type="GO" id="GO:0004816">
    <property type="term" value="F:asparagine-tRNA ligase activity"/>
    <property type="evidence" value="ECO:0007669"/>
    <property type="project" value="UniProtKB-EC"/>
</dbReference>
<keyword evidence="9" id="KW-1133">Transmembrane helix</keyword>
<evidence type="ECO:0000256" key="6">
    <source>
        <dbReference type="ARBA" id="ARBA00022917"/>
    </source>
</evidence>
<dbReference type="InterPro" id="IPR004365">
    <property type="entry name" value="NA-bd_OB_tRNA"/>
</dbReference>
<dbReference type="Gene3D" id="3.30.930.10">
    <property type="entry name" value="Bira Bifunctional Protein, Domain 2"/>
    <property type="match status" value="1"/>
</dbReference>
<evidence type="ECO:0000256" key="5">
    <source>
        <dbReference type="ARBA" id="ARBA00022840"/>
    </source>
</evidence>
<dbReference type="InterPro" id="IPR004364">
    <property type="entry name" value="Aa-tRNA-synt_II"/>
</dbReference>
<evidence type="ECO:0000256" key="7">
    <source>
        <dbReference type="ARBA" id="ARBA00023146"/>
    </source>
</evidence>
<evidence type="ECO:0000256" key="9">
    <source>
        <dbReference type="SAM" id="Phobius"/>
    </source>
</evidence>
<keyword evidence="12" id="KW-1185">Reference proteome</keyword>
<dbReference type="NCBIfam" id="NF003037">
    <property type="entry name" value="PRK03932.1"/>
    <property type="match status" value="1"/>
</dbReference>
<keyword evidence="6" id="KW-0648">Protein biosynthesis</keyword>
<feature type="domain" description="Aminoacyl-transfer RNA synthetases class-II family profile" evidence="10">
    <location>
        <begin position="228"/>
        <end position="466"/>
    </location>
</feature>
<dbReference type="AlphaFoldDB" id="A0AA36IKU7"/>
<dbReference type="FunFam" id="3.30.930.10:FF:000016">
    <property type="entry name" value="Asparagine--tRNA ligase"/>
    <property type="match status" value="1"/>
</dbReference>
<dbReference type="GO" id="GO:0003676">
    <property type="term" value="F:nucleic acid binding"/>
    <property type="evidence" value="ECO:0007669"/>
    <property type="project" value="InterPro"/>
</dbReference>
<dbReference type="PANTHER" id="PTHR22594">
    <property type="entry name" value="ASPARTYL/LYSYL-TRNA SYNTHETASE"/>
    <property type="match status" value="1"/>
</dbReference>
<evidence type="ECO:0000313" key="12">
    <source>
        <dbReference type="Proteomes" id="UP001178507"/>
    </source>
</evidence>
<keyword evidence="7" id="KW-0030">Aminoacyl-tRNA synthetase</keyword>
<keyword evidence="5" id="KW-0067">ATP-binding</keyword>
<evidence type="ECO:0000256" key="2">
    <source>
        <dbReference type="ARBA" id="ARBA00012816"/>
    </source>
</evidence>
<evidence type="ECO:0000259" key="10">
    <source>
        <dbReference type="PROSITE" id="PS50862"/>
    </source>
</evidence>
<dbReference type="EMBL" id="CAUJNA010001879">
    <property type="protein sequence ID" value="CAJ1389469.1"/>
    <property type="molecule type" value="Genomic_DNA"/>
</dbReference>
<dbReference type="Pfam" id="PF00152">
    <property type="entry name" value="tRNA-synt_2"/>
    <property type="match status" value="1"/>
</dbReference>
<keyword evidence="4" id="KW-0547">Nucleotide-binding</keyword>
<sequence length="542" mass="59734">MLAPSRPAQALRQCAPLARSRPSHARASSRLEGLRSSTPAAAGLVLAAAAAARRGQRRSAWVLARGGEEAEAKPDAPQTFNTAVGGRLRLKQILEAPDGGRSLIGQKVVVCGWVRTVRAQKKWAFLKVNDGTTVQELQIVVVAEAEGFEAVCAQGTGASVRVEGEVVESPAKGQAVEISCSSAEHRVEVLGAVESKAYPLAKKKHSIEYLREIAHLRPRSNLIGAVSRVRSNLAMSTHQFFQDRGFLYVHTPIITTADCEGAGEMFEVASQGQGKGESGFFGRPAYLTVSGQLAVENFCCGLGDVYTFGPTFRAENSSTTRHLAEFWMIEPEMAFANLTDDMDCAEAYIRYCLTNVLEKCKSDMDFFKLRVDKEVQDRLELIASKPFARLTYTEAVEVLQKHVEKGDVKFEFEVVWGKELQTEHERFLTDVVYKGPVIVYNYPKDCKAFYMRLNEDGKTVAAMDILCPGIGELVGGSQREERLEALRCRLGRALRVCLFPFFAWLLVWECLGCLLLMFVFCRCDPGSVASHVGAQTLRVSMP</sequence>
<dbReference type="PANTHER" id="PTHR22594:SF34">
    <property type="entry name" value="ASPARAGINE--TRNA LIGASE, MITOCHONDRIAL-RELATED"/>
    <property type="match status" value="1"/>
</dbReference>
<dbReference type="CDD" id="cd04318">
    <property type="entry name" value="EcAsnRS_like_N"/>
    <property type="match status" value="1"/>
</dbReference>
<dbReference type="Proteomes" id="UP001178507">
    <property type="component" value="Unassembled WGS sequence"/>
</dbReference>
<comment type="similarity">
    <text evidence="1">Belongs to the class-II aminoacyl-tRNA synthetase family.</text>
</comment>
<evidence type="ECO:0000313" key="11">
    <source>
        <dbReference type="EMBL" id="CAJ1389469.1"/>
    </source>
</evidence>
<keyword evidence="3" id="KW-0436">Ligase</keyword>
<dbReference type="SUPFAM" id="SSF55681">
    <property type="entry name" value="Class II aaRS and biotin synthetases"/>
    <property type="match status" value="1"/>
</dbReference>
<proteinExistence type="inferred from homology"/>
<dbReference type="GO" id="GO:0005524">
    <property type="term" value="F:ATP binding"/>
    <property type="evidence" value="ECO:0007669"/>
    <property type="project" value="UniProtKB-KW"/>
</dbReference>
<reference evidence="11" key="1">
    <citation type="submission" date="2023-08" db="EMBL/GenBank/DDBJ databases">
        <authorList>
            <person name="Chen Y."/>
            <person name="Shah S."/>
            <person name="Dougan E. K."/>
            <person name="Thang M."/>
            <person name="Chan C."/>
        </authorList>
    </citation>
    <scope>NUCLEOTIDE SEQUENCE</scope>
</reference>
<dbReference type="PROSITE" id="PS50862">
    <property type="entry name" value="AA_TRNA_LIGASE_II"/>
    <property type="match status" value="1"/>
</dbReference>
<dbReference type="Gene3D" id="2.40.50.140">
    <property type="entry name" value="Nucleic acid-binding proteins"/>
    <property type="match status" value="1"/>
</dbReference>
<dbReference type="InterPro" id="IPR004522">
    <property type="entry name" value="Asn-tRNA-ligase"/>
</dbReference>
<dbReference type="InterPro" id="IPR045864">
    <property type="entry name" value="aa-tRNA-synth_II/BPL/LPL"/>
</dbReference>
<dbReference type="GO" id="GO:0005739">
    <property type="term" value="C:mitochondrion"/>
    <property type="evidence" value="ECO:0007669"/>
    <property type="project" value="TreeGrafter"/>
</dbReference>
<gene>
    <name evidence="11" type="ORF">EVOR1521_LOCUS15078</name>
</gene>
<dbReference type="GO" id="GO:0006421">
    <property type="term" value="P:asparaginyl-tRNA aminoacylation"/>
    <property type="evidence" value="ECO:0007669"/>
    <property type="project" value="InterPro"/>
</dbReference>